<dbReference type="PANTHER" id="PTHR11544">
    <property type="entry name" value="COLD SHOCK DOMAIN CONTAINING PROTEINS"/>
    <property type="match status" value="1"/>
</dbReference>
<dbReference type="PRINTS" id="PR00050">
    <property type="entry name" value="COLDSHOCK"/>
</dbReference>
<dbReference type="InterPro" id="IPR011129">
    <property type="entry name" value="CSD"/>
</dbReference>
<organism evidence="1 2">
    <name type="scientific">Kwoniella shandongensis</name>
    <dbReference type="NCBI Taxonomy" id="1734106"/>
    <lineage>
        <taxon>Eukaryota</taxon>
        <taxon>Fungi</taxon>
        <taxon>Dikarya</taxon>
        <taxon>Basidiomycota</taxon>
        <taxon>Agaricomycotina</taxon>
        <taxon>Tremellomycetes</taxon>
        <taxon>Tremellales</taxon>
        <taxon>Cryptococcaceae</taxon>
        <taxon>Kwoniella</taxon>
    </lineage>
</organism>
<dbReference type="SMART" id="SM00357">
    <property type="entry name" value="CSP"/>
    <property type="match status" value="1"/>
</dbReference>
<dbReference type="Gene3D" id="2.40.50.140">
    <property type="entry name" value="Nucleic acid-binding proteins"/>
    <property type="match status" value="1"/>
</dbReference>
<dbReference type="InterPro" id="IPR050181">
    <property type="entry name" value="Cold_shock_domain"/>
</dbReference>
<accession>A0A5M6BU27</accession>
<keyword evidence="2" id="KW-1185">Reference proteome</keyword>
<dbReference type="EMBL" id="CP144052">
    <property type="protein sequence ID" value="WWD16416.1"/>
    <property type="molecule type" value="Genomic_DNA"/>
</dbReference>
<name>A0A5M6BU27_9TREE</name>
<reference evidence="1" key="2">
    <citation type="submission" date="2024-01" db="EMBL/GenBank/DDBJ databases">
        <title>Comparative genomics of Cryptococcus and Kwoniella reveals pathogenesis evolution and contrasting modes of karyotype evolution via chromosome fusion or intercentromeric recombination.</title>
        <authorList>
            <person name="Coelho M.A."/>
            <person name="David-Palma M."/>
            <person name="Shea T."/>
            <person name="Bowers K."/>
            <person name="McGinley-Smith S."/>
            <person name="Mohammad A.W."/>
            <person name="Gnirke A."/>
            <person name="Yurkov A.M."/>
            <person name="Nowrousian M."/>
            <person name="Sun S."/>
            <person name="Cuomo C.A."/>
            <person name="Heitman J."/>
        </authorList>
    </citation>
    <scope>NUCLEOTIDE SEQUENCE</scope>
    <source>
        <strain evidence="1">CBS 12478</strain>
    </source>
</reference>
<protein>
    <submittedName>
        <fullName evidence="1">Uncharacterized protein</fullName>
    </submittedName>
</protein>
<evidence type="ECO:0000313" key="2">
    <source>
        <dbReference type="Proteomes" id="UP000322225"/>
    </source>
</evidence>
<dbReference type="KEGG" id="ksn:43591386"/>
<dbReference type="GO" id="GO:0003676">
    <property type="term" value="F:nucleic acid binding"/>
    <property type="evidence" value="ECO:0007669"/>
    <property type="project" value="InterPro"/>
</dbReference>
<dbReference type="AlphaFoldDB" id="A0A5M6BU27"/>
<dbReference type="RefSeq" id="XP_031858450.1">
    <property type="nucleotide sequence ID" value="XM_032007218.1"/>
</dbReference>
<dbReference type="GeneID" id="43591386"/>
<dbReference type="InterPro" id="IPR002059">
    <property type="entry name" value="CSP_DNA-bd"/>
</dbReference>
<dbReference type="InterPro" id="IPR012340">
    <property type="entry name" value="NA-bd_OB-fold"/>
</dbReference>
<sequence length="94" mass="10143">MPSSKPPAQTLHAAKILHTGRVKWYDVIKGEGVIADSDTKQEYIVHESDITMKAPPKLLISGQYVGFQIVKGPKGYEAKSVHAIAKLTATSVLG</sequence>
<gene>
    <name evidence="1" type="ORF">CI109_100842</name>
</gene>
<proteinExistence type="predicted"/>
<dbReference type="Pfam" id="PF00313">
    <property type="entry name" value="CSD"/>
    <property type="match status" value="1"/>
</dbReference>
<reference evidence="1" key="1">
    <citation type="submission" date="2017-08" db="EMBL/GenBank/DDBJ databases">
        <authorList>
            <person name="Cuomo C."/>
            <person name="Billmyre B."/>
            <person name="Heitman J."/>
        </authorList>
    </citation>
    <scope>NUCLEOTIDE SEQUENCE</scope>
    <source>
        <strain evidence="1">CBS 12478</strain>
    </source>
</reference>
<evidence type="ECO:0000313" key="1">
    <source>
        <dbReference type="EMBL" id="WWD16416.1"/>
    </source>
</evidence>
<dbReference type="Proteomes" id="UP000322225">
    <property type="component" value="Chromosome 2"/>
</dbReference>
<dbReference type="SUPFAM" id="SSF50249">
    <property type="entry name" value="Nucleic acid-binding proteins"/>
    <property type="match status" value="1"/>
</dbReference>
<dbReference type="PROSITE" id="PS51857">
    <property type="entry name" value="CSD_2"/>
    <property type="match status" value="1"/>
</dbReference>
<dbReference type="OrthoDB" id="422005at2759"/>